<dbReference type="RefSeq" id="WP_309394301.1">
    <property type="nucleotide sequence ID" value="NZ_JADBEO010000054.1"/>
</dbReference>
<evidence type="ECO:0000259" key="1">
    <source>
        <dbReference type="Pfam" id="PF06568"/>
    </source>
</evidence>
<feature type="domain" description="YjiS-like" evidence="1">
    <location>
        <begin position="39"/>
        <end position="65"/>
    </location>
</feature>
<comment type="caution">
    <text evidence="2">The sequence shown here is derived from an EMBL/GenBank/DDBJ whole genome shotgun (WGS) entry which is preliminary data.</text>
</comment>
<sequence length="103" mass="11703">MSFFTEGLFHSPSAPRVRRSVSWSRLGARLKAFGVSLTRRRQIHALSQLDDRMLSDIGVTRSDIEEAARWSLWGDPGERLAELAEGRRAARERAAAELKPRRD</sequence>
<accession>A0ABU1DK47</accession>
<dbReference type="EMBL" id="JADBEO010000054">
    <property type="protein sequence ID" value="MDR4308501.1"/>
    <property type="molecule type" value="Genomic_DNA"/>
</dbReference>
<proteinExistence type="predicted"/>
<reference evidence="2" key="1">
    <citation type="submission" date="2020-10" db="EMBL/GenBank/DDBJ databases">
        <authorList>
            <person name="Abbas A."/>
            <person name="Razzaq R."/>
            <person name="Waqas M."/>
            <person name="Abbas N."/>
            <person name="Nielsen T.K."/>
            <person name="Hansen L.H."/>
            <person name="Hussain S."/>
            <person name="Shahid M."/>
        </authorList>
    </citation>
    <scope>NUCLEOTIDE SEQUENCE</scope>
    <source>
        <strain evidence="2">S14</strain>
    </source>
</reference>
<name>A0ABU1DK47_9HYPH</name>
<keyword evidence="3" id="KW-1185">Reference proteome</keyword>
<organism evidence="2 3">
    <name type="scientific">Chelatococcus sambhunathii</name>
    <dbReference type="NCBI Taxonomy" id="363953"/>
    <lineage>
        <taxon>Bacteria</taxon>
        <taxon>Pseudomonadati</taxon>
        <taxon>Pseudomonadota</taxon>
        <taxon>Alphaproteobacteria</taxon>
        <taxon>Hyphomicrobiales</taxon>
        <taxon>Chelatococcaceae</taxon>
        <taxon>Chelatococcus</taxon>
    </lineage>
</organism>
<gene>
    <name evidence="2" type="ORF">IHQ68_17925</name>
</gene>
<evidence type="ECO:0000313" key="2">
    <source>
        <dbReference type="EMBL" id="MDR4308501.1"/>
    </source>
</evidence>
<evidence type="ECO:0000313" key="3">
    <source>
        <dbReference type="Proteomes" id="UP001181622"/>
    </source>
</evidence>
<dbReference type="Pfam" id="PF06568">
    <property type="entry name" value="YjiS-like"/>
    <property type="match status" value="1"/>
</dbReference>
<protein>
    <submittedName>
        <fullName evidence="2">DUF1127 domain-containing protein</fullName>
    </submittedName>
</protein>
<dbReference type="InterPro" id="IPR009506">
    <property type="entry name" value="YjiS-like"/>
</dbReference>
<dbReference type="Proteomes" id="UP001181622">
    <property type="component" value="Unassembled WGS sequence"/>
</dbReference>